<protein>
    <submittedName>
        <fullName evidence="2">Uncharacterized protein</fullName>
    </submittedName>
</protein>
<accession>S3ZFS1</accession>
<dbReference type="Proteomes" id="UP000014629">
    <property type="component" value="Unassembled WGS sequence"/>
</dbReference>
<proteinExistence type="predicted"/>
<evidence type="ECO:0000313" key="2">
    <source>
        <dbReference type="EMBL" id="EPH42003.1"/>
    </source>
</evidence>
<dbReference type="AlphaFoldDB" id="S3ZFS1"/>
<feature type="region of interest" description="Disordered" evidence="1">
    <location>
        <begin position="63"/>
        <end position="87"/>
    </location>
</feature>
<name>S3ZFS1_9ACTN</name>
<reference evidence="2 3" key="1">
    <citation type="submission" date="2013-02" db="EMBL/GenBank/DDBJ databases">
        <title>Draft Genome Sequence of Streptomyces aurantiacus, Which Produces Setomimycin.</title>
        <authorList>
            <person name="Gruening B.A."/>
            <person name="Praeg A."/>
            <person name="Erxleben A."/>
            <person name="Guenther S."/>
            <person name="Mueller M."/>
        </authorList>
    </citation>
    <scope>NUCLEOTIDE SEQUENCE [LARGE SCALE GENOMIC DNA]</scope>
    <source>
        <strain evidence="2 3">JA 4570</strain>
    </source>
</reference>
<organism evidence="2 3">
    <name type="scientific">Streptomyces aurantiacus JA 4570</name>
    <dbReference type="NCBI Taxonomy" id="1286094"/>
    <lineage>
        <taxon>Bacteria</taxon>
        <taxon>Bacillati</taxon>
        <taxon>Actinomycetota</taxon>
        <taxon>Actinomycetes</taxon>
        <taxon>Kitasatosporales</taxon>
        <taxon>Streptomycetaceae</taxon>
        <taxon>Streptomyces</taxon>
        <taxon>Streptomyces aurantiacus group</taxon>
    </lineage>
</organism>
<evidence type="ECO:0000256" key="1">
    <source>
        <dbReference type="SAM" id="MobiDB-lite"/>
    </source>
</evidence>
<dbReference type="PATRIC" id="fig|1286094.4.peg.4834"/>
<feature type="compositionally biased region" description="Polar residues" evidence="1">
    <location>
        <begin position="34"/>
        <end position="47"/>
    </location>
</feature>
<feature type="region of interest" description="Disordered" evidence="1">
    <location>
        <begin position="1"/>
        <end position="51"/>
    </location>
</feature>
<sequence>MGFPSRIRSASMLTARRSPCQAAEARSLLHPKTLGQSPNSPRTQRISGPSLVVPGPFALISHRHRSASKADPRCPPCVRAPHEGLTQ</sequence>
<dbReference type="EMBL" id="AOPZ01000264">
    <property type="protein sequence ID" value="EPH42003.1"/>
    <property type="molecule type" value="Genomic_DNA"/>
</dbReference>
<keyword evidence="3" id="KW-1185">Reference proteome</keyword>
<evidence type="ECO:0000313" key="3">
    <source>
        <dbReference type="Proteomes" id="UP000014629"/>
    </source>
</evidence>
<comment type="caution">
    <text evidence="2">The sequence shown here is derived from an EMBL/GenBank/DDBJ whole genome shotgun (WGS) entry which is preliminary data.</text>
</comment>
<gene>
    <name evidence="2" type="ORF">STRAU_4890</name>
</gene>